<dbReference type="Pfam" id="PF06541">
    <property type="entry name" value="ABC_trans_CmpB"/>
    <property type="match status" value="1"/>
</dbReference>
<dbReference type="EMBL" id="JACRWE010000001">
    <property type="protein sequence ID" value="MBC5995245.1"/>
    <property type="molecule type" value="Genomic_DNA"/>
</dbReference>
<reference evidence="3 4" key="1">
    <citation type="submission" date="2020-08" db="EMBL/GenBank/DDBJ databases">
        <authorList>
            <person name="Liu C."/>
            <person name="Sun Q."/>
        </authorList>
    </citation>
    <scope>NUCLEOTIDE SEQUENCE [LARGE SCALE GENOMIC DNA]</scope>
    <source>
        <strain evidence="3 4">NSJ-18</strain>
    </source>
</reference>
<keyword evidence="2" id="KW-0812">Transmembrane</keyword>
<feature type="transmembrane region" description="Helical" evidence="2">
    <location>
        <begin position="142"/>
        <end position="166"/>
    </location>
</feature>
<feature type="coiled-coil region" evidence="1">
    <location>
        <begin position="166"/>
        <end position="220"/>
    </location>
</feature>
<evidence type="ECO:0000313" key="4">
    <source>
        <dbReference type="Proteomes" id="UP000609849"/>
    </source>
</evidence>
<dbReference type="InterPro" id="IPR010540">
    <property type="entry name" value="CmpB_TMEM229"/>
</dbReference>
<sequence length="266" mass="31188">MDLLYKYTLYFFIYAFFGWCCETIYCSIGNKKVTNRGFLNGPICPIYGLGALAIILFLKDYTGDLAIIFTMGLIMTSSLEYATGAILEFLFHSTWWDYSNRRFNINGRICLKNSILFGIMSILLMKIIHPIVIIIVDSINPTFMYLIAIILIIYLFIDILITLNALSKLRYKLDRLEEAIEDLRKIDIQVKFERFTEENISKALNNIRNKDEKIKFKTNEIHHKILNVKEKSKVQKRLLKAFPNMNHKNKNEGLKYLKQILKDKTR</sequence>
<gene>
    <name evidence="3" type="ORF">H8923_00600</name>
</gene>
<evidence type="ECO:0000256" key="1">
    <source>
        <dbReference type="SAM" id="Coils"/>
    </source>
</evidence>
<feature type="transmembrane region" description="Helical" evidence="2">
    <location>
        <begin position="38"/>
        <end position="59"/>
    </location>
</feature>
<dbReference type="Proteomes" id="UP000609849">
    <property type="component" value="Unassembled WGS sequence"/>
</dbReference>
<keyword evidence="2" id="KW-0472">Membrane</keyword>
<proteinExistence type="predicted"/>
<keyword evidence="1" id="KW-0175">Coiled coil</keyword>
<protein>
    <submittedName>
        <fullName evidence="3">ABC transporter permease</fullName>
    </submittedName>
</protein>
<evidence type="ECO:0000256" key="2">
    <source>
        <dbReference type="SAM" id="Phobius"/>
    </source>
</evidence>
<feature type="transmembrane region" description="Helical" evidence="2">
    <location>
        <begin position="7"/>
        <end position="26"/>
    </location>
</feature>
<feature type="transmembrane region" description="Helical" evidence="2">
    <location>
        <begin position="65"/>
        <end position="92"/>
    </location>
</feature>
<name>A0ABR7JJZ4_9FIRM</name>
<organism evidence="3 4">
    <name type="scientific">Romboutsia faecis</name>
    <dbReference type="NCBI Taxonomy" id="2764597"/>
    <lineage>
        <taxon>Bacteria</taxon>
        <taxon>Bacillati</taxon>
        <taxon>Bacillota</taxon>
        <taxon>Clostridia</taxon>
        <taxon>Peptostreptococcales</taxon>
        <taxon>Peptostreptococcaceae</taxon>
        <taxon>Romboutsia</taxon>
    </lineage>
</organism>
<keyword evidence="2" id="KW-1133">Transmembrane helix</keyword>
<keyword evidence="4" id="KW-1185">Reference proteome</keyword>
<dbReference type="RefSeq" id="WP_153971540.1">
    <property type="nucleotide sequence ID" value="NZ_JACRWE010000001.1"/>
</dbReference>
<feature type="transmembrane region" description="Helical" evidence="2">
    <location>
        <begin position="113"/>
        <end position="136"/>
    </location>
</feature>
<accession>A0ABR7JJZ4</accession>
<comment type="caution">
    <text evidence="3">The sequence shown here is derived from an EMBL/GenBank/DDBJ whole genome shotgun (WGS) entry which is preliminary data.</text>
</comment>
<evidence type="ECO:0000313" key="3">
    <source>
        <dbReference type="EMBL" id="MBC5995245.1"/>
    </source>
</evidence>